<sequence>MTTDALDSLRAAVAAAPADDPLSSIQYRTESDEPTDNLVLAELILCTDTPFPKSTPTRILKSAKTAHEHPSPLSHPDAFLPLEALVFAIQTRTENLGAYVRQATGRGIARLAPIERAPVLDYLLGKTSTWTGVVDLPAGEAAATTADQSQAHHAHAQATSSALTQPTRSTTPTLEPPAALKTRFAASHAAATSASASRSTTTTAVKRAYIPSRADADFVKRLRTTAERSFLTRADALHGTTPWLKRADFTNFRNQLQPVLIVARKGIAAAVAGKGAATAVAPLTLIPQSMPAPASNTAMTASGLRVQRKRAQDPILLLSNSPTSLINMFNVKKLLEEGIFVSPDRARQEAGGMAEAVVQISHLPALLSDALHSSQAAASGGPSTAGAAGGAANGSAPGGSSARKMRILVVDNADALQRLGGSSSARAGSGSKDAGADPSDDVWNRVVAVFTTGQLWQFKSYKYKEPRELFKHAMGVHVRYSNETLVPIINDWNITQLQIEPSKRHTDKQLVGHFWRTLEAWIMRRKPYLMPIQPA</sequence>
<dbReference type="InterPro" id="IPR007852">
    <property type="entry name" value="Cdc73/Parafibromin"/>
</dbReference>
<dbReference type="GO" id="GO:0016593">
    <property type="term" value="C:Cdc73/Paf1 complex"/>
    <property type="evidence" value="ECO:0007669"/>
    <property type="project" value="InterPro"/>
</dbReference>
<protein>
    <recommendedName>
        <fullName evidence="6">Cell division control protein 73 C-terminal domain-containing protein</fullName>
    </recommendedName>
</protein>
<evidence type="ECO:0000256" key="4">
    <source>
        <dbReference type="ARBA" id="ARBA00023242"/>
    </source>
</evidence>
<dbReference type="PANTHER" id="PTHR12466">
    <property type="entry name" value="CDC73 DOMAIN PROTEIN"/>
    <property type="match status" value="1"/>
</dbReference>
<keyword evidence="8" id="KW-1185">Reference proteome</keyword>
<evidence type="ECO:0000313" key="7">
    <source>
        <dbReference type="EMBL" id="KAE8266163.1"/>
    </source>
</evidence>
<dbReference type="Proteomes" id="UP000078113">
    <property type="component" value="Unassembled WGS sequence"/>
</dbReference>
<feature type="region of interest" description="Disordered" evidence="5">
    <location>
        <begin position="377"/>
        <end position="400"/>
    </location>
</feature>
<reference evidence="7" key="1">
    <citation type="submission" date="2016-04" db="EMBL/GenBank/DDBJ databases">
        <authorList>
            <person name="Nguyen H.D."/>
            <person name="Samba Siva P."/>
            <person name="Cullis J."/>
            <person name="Levesque C.A."/>
            <person name="Hambleton S."/>
        </authorList>
    </citation>
    <scope>NUCLEOTIDE SEQUENCE</scope>
    <source>
        <strain evidence="7">DAOMC 236422</strain>
    </source>
</reference>
<proteinExistence type="inferred from homology"/>
<dbReference type="InterPro" id="IPR031336">
    <property type="entry name" value="CDC73_C"/>
</dbReference>
<evidence type="ECO:0000313" key="8">
    <source>
        <dbReference type="Proteomes" id="UP000078113"/>
    </source>
</evidence>
<dbReference type="PANTHER" id="PTHR12466:SF8">
    <property type="entry name" value="PARAFIBROMIN"/>
    <property type="match status" value="1"/>
</dbReference>
<dbReference type="GO" id="GO:0000993">
    <property type="term" value="F:RNA polymerase II complex binding"/>
    <property type="evidence" value="ECO:0007669"/>
    <property type="project" value="TreeGrafter"/>
</dbReference>
<evidence type="ECO:0000259" key="6">
    <source>
        <dbReference type="Pfam" id="PF05179"/>
    </source>
</evidence>
<evidence type="ECO:0000256" key="1">
    <source>
        <dbReference type="ARBA" id="ARBA00004123"/>
    </source>
</evidence>
<dbReference type="Gene3D" id="3.40.50.11990">
    <property type="entry name" value="RNA polymerase II accessory factor, Cdc73 C-terminal domain"/>
    <property type="match status" value="1"/>
</dbReference>
<reference evidence="7" key="2">
    <citation type="journal article" date="2019" name="IMA Fungus">
        <title>Genome sequencing and comparison of five Tilletia species to identify candidate genes for the detection of regulated species infecting wheat.</title>
        <authorList>
            <person name="Nguyen H.D.T."/>
            <person name="Sultana T."/>
            <person name="Kesanakurti P."/>
            <person name="Hambleton S."/>
        </authorList>
    </citation>
    <scope>NUCLEOTIDE SEQUENCE</scope>
    <source>
        <strain evidence="7">DAOMC 236422</strain>
    </source>
</reference>
<comment type="caution">
    <text evidence="7">The sequence shown here is derived from an EMBL/GenBank/DDBJ whole genome shotgun (WGS) entry which is preliminary data.</text>
</comment>
<evidence type="ECO:0000256" key="2">
    <source>
        <dbReference type="ARBA" id="ARBA00010427"/>
    </source>
</evidence>
<dbReference type="AlphaFoldDB" id="A0A8X7T3C1"/>
<feature type="region of interest" description="Disordered" evidence="5">
    <location>
        <begin position="144"/>
        <end position="175"/>
    </location>
</feature>
<evidence type="ECO:0000256" key="5">
    <source>
        <dbReference type="SAM" id="MobiDB-lite"/>
    </source>
</evidence>
<dbReference type="GO" id="GO:0006368">
    <property type="term" value="P:transcription elongation by RNA polymerase II"/>
    <property type="evidence" value="ECO:0007669"/>
    <property type="project" value="InterPro"/>
</dbReference>
<comment type="similarity">
    <text evidence="2">Belongs to the CDC73 family.</text>
</comment>
<feature type="domain" description="Cell division control protein 73 C-terminal" evidence="6">
    <location>
        <begin position="311"/>
        <end position="416"/>
    </location>
</feature>
<dbReference type="EMBL" id="LWDG02000372">
    <property type="protein sequence ID" value="KAE8266163.1"/>
    <property type="molecule type" value="Genomic_DNA"/>
</dbReference>
<feature type="compositionally biased region" description="Low complexity" evidence="5">
    <location>
        <begin position="377"/>
        <end position="386"/>
    </location>
</feature>
<dbReference type="GO" id="GO:0032968">
    <property type="term" value="P:positive regulation of transcription elongation by RNA polymerase II"/>
    <property type="evidence" value="ECO:0007669"/>
    <property type="project" value="TreeGrafter"/>
</dbReference>
<feature type="compositionally biased region" description="Low complexity" evidence="5">
    <location>
        <begin position="144"/>
        <end position="162"/>
    </location>
</feature>
<accession>A0A8X7T3C1</accession>
<name>A0A8X7T3C1_9BASI</name>
<comment type="subcellular location">
    <subcellularLocation>
        <location evidence="1">Nucleus</location>
    </subcellularLocation>
</comment>
<keyword evidence="4" id="KW-0539">Nucleus</keyword>
<organism evidence="7 8">
    <name type="scientific">Tilletia walkeri</name>
    <dbReference type="NCBI Taxonomy" id="117179"/>
    <lineage>
        <taxon>Eukaryota</taxon>
        <taxon>Fungi</taxon>
        <taxon>Dikarya</taxon>
        <taxon>Basidiomycota</taxon>
        <taxon>Ustilaginomycotina</taxon>
        <taxon>Exobasidiomycetes</taxon>
        <taxon>Tilletiales</taxon>
        <taxon>Tilletiaceae</taxon>
        <taxon>Tilletia</taxon>
    </lineage>
</organism>
<keyword evidence="3" id="KW-0804">Transcription</keyword>
<dbReference type="Pfam" id="PF05179">
    <property type="entry name" value="CDC73_C"/>
    <property type="match status" value="2"/>
</dbReference>
<evidence type="ECO:0000256" key="3">
    <source>
        <dbReference type="ARBA" id="ARBA00023163"/>
    </source>
</evidence>
<feature type="domain" description="Cell division control protein 73 C-terminal" evidence="6">
    <location>
        <begin position="441"/>
        <end position="521"/>
    </location>
</feature>
<feature type="compositionally biased region" description="Polar residues" evidence="5">
    <location>
        <begin position="163"/>
        <end position="173"/>
    </location>
</feature>
<dbReference type="InterPro" id="IPR038103">
    <property type="entry name" value="CDC73_C_sf"/>
</dbReference>
<gene>
    <name evidence="7" type="ORF">A4X09_0g6183</name>
</gene>